<name>A0AC59ZVG4_RANTA</name>
<dbReference type="EMBL" id="OX596088">
    <property type="protein sequence ID" value="CAN0505469.1"/>
    <property type="molecule type" value="Genomic_DNA"/>
</dbReference>
<proteinExistence type="predicted"/>
<dbReference type="Proteomes" id="UP001162501">
    <property type="component" value="Chromosome 4"/>
</dbReference>
<evidence type="ECO:0000313" key="2">
    <source>
        <dbReference type="Proteomes" id="UP001162501"/>
    </source>
</evidence>
<protein>
    <submittedName>
        <fullName evidence="1">Uncharacterized protein</fullName>
    </submittedName>
</protein>
<organism evidence="1 2">
    <name type="scientific">Rangifer tarandus platyrhynchus</name>
    <name type="common">Svalbard reindeer</name>
    <dbReference type="NCBI Taxonomy" id="3082113"/>
    <lineage>
        <taxon>Eukaryota</taxon>
        <taxon>Metazoa</taxon>
        <taxon>Chordata</taxon>
        <taxon>Craniata</taxon>
        <taxon>Vertebrata</taxon>
        <taxon>Euteleostomi</taxon>
        <taxon>Mammalia</taxon>
        <taxon>Eutheria</taxon>
        <taxon>Laurasiatheria</taxon>
        <taxon>Artiodactyla</taxon>
        <taxon>Ruminantia</taxon>
        <taxon>Pecora</taxon>
        <taxon>Cervidae</taxon>
        <taxon>Odocoileinae</taxon>
        <taxon>Rangifer</taxon>
    </lineage>
</organism>
<reference evidence="1" key="2">
    <citation type="submission" date="2025-03" db="EMBL/GenBank/DDBJ databases">
        <authorList>
            <consortium name="ELIXIR-Norway"/>
            <consortium name="Elixir Norway"/>
        </authorList>
    </citation>
    <scope>NUCLEOTIDE SEQUENCE</scope>
</reference>
<sequence>MQDTRRSETEESLCQRHSRTQANQRPQLNPETEDNTADLFLQNQETLSMPESAMHLPGGLTCFSLLSCSRYSSDGTLHPHVDSSGTGGLGG</sequence>
<accession>A0AC59ZVG4</accession>
<gene>
    <name evidence="1" type="ORF">MRATA1EN22A_LOCUS22545</name>
</gene>
<evidence type="ECO:0000313" key="1">
    <source>
        <dbReference type="EMBL" id="CAN0505469.1"/>
    </source>
</evidence>
<reference evidence="1" key="1">
    <citation type="submission" date="2023-05" db="EMBL/GenBank/DDBJ databases">
        <authorList>
            <consortium name="ELIXIR-Norway"/>
        </authorList>
    </citation>
    <scope>NUCLEOTIDE SEQUENCE</scope>
</reference>